<dbReference type="Proteomes" id="UP000265520">
    <property type="component" value="Unassembled WGS sequence"/>
</dbReference>
<evidence type="ECO:0000313" key="1">
    <source>
        <dbReference type="EMBL" id="MCI27826.1"/>
    </source>
</evidence>
<sequence length="113" mass="13112">MKENVLRCLIHIIPQIEDFQEHHLNLHKQAHEHLNLPILVHHSLIEDHISTADHRFVFVIPKTIAKLILTISDESSLLRFGIKFISTLITDMHNCFGRPDCIRKLLALSVNVR</sequence>
<name>A0A392QWD3_9FABA</name>
<reference evidence="1 2" key="1">
    <citation type="journal article" date="2018" name="Front. Plant Sci.">
        <title>Red Clover (Trifolium pratense) and Zigzag Clover (T. medium) - A Picture of Genomic Similarities and Differences.</title>
        <authorList>
            <person name="Dluhosova J."/>
            <person name="Istvanek J."/>
            <person name="Nedelnik J."/>
            <person name="Repkova J."/>
        </authorList>
    </citation>
    <scope>NUCLEOTIDE SEQUENCE [LARGE SCALE GENOMIC DNA]</scope>
    <source>
        <strain evidence="2">cv. 10/8</strain>
        <tissue evidence="1">Leaf</tissue>
    </source>
</reference>
<feature type="non-terminal residue" evidence="1">
    <location>
        <position position="113"/>
    </location>
</feature>
<keyword evidence="2" id="KW-1185">Reference proteome</keyword>
<evidence type="ECO:0000313" key="2">
    <source>
        <dbReference type="Proteomes" id="UP000265520"/>
    </source>
</evidence>
<dbReference type="EMBL" id="LXQA010161622">
    <property type="protein sequence ID" value="MCI27826.1"/>
    <property type="molecule type" value="Genomic_DNA"/>
</dbReference>
<organism evidence="1 2">
    <name type="scientific">Trifolium medium</name>
    <dbReference type="NCBI Taxonomy" id="97028"/>
    <lineage>
        <taxon>Eukaryota</taxon>
        <taxon>Viridiplantae</taxon>
        <taxon>Streptophyta</taxon>
        <taxon>Embryophyta</taxon>
        <taxon>Tracheophyta</taxon>
        <taxon>Spermatophyta</taxon>
        <taxon>Magnoliopsida</taxon>
        <taxon>eudicotyledons</taxon>
        <taxon>Gunneridae</taxon>
        <taxon>Pentapetalae</taxon>
        <taxon>rosids</taxon>
        <taxon>fabids</taxon>
        <taxon>Fabales</taxon>
        <taxon>Fabaceae</taxon>
        <taxon>Papilionoideae</taxon>
        <taxon>50 kb inversion clade</taxon>
        <taxon>NPAAA clade</taxon>
        <taxon>Hologalegina</taxon>
        <taxon>IRL clade</taxon>
        <taxon>Trifolieae</taxon>
        <taxon>Trifolium</taxon>
    </lineage>
</organism>
<accession>A0A392QWD3</accession>
<proteinExistence type="predicted"/>
<comment type="caution">
    <text evidence="1">The sequence shown here is derived from an EMBL/GenBank/DDBJ whole genome shotgun (WGS) entry which is preliminary data.</text>
</comment>
<protein>
    <submittedName>
        <fullName evidence="1">Uncharacterized protein</fullName>
    </submittedName>
</protein>
<dbReference type="AlphaFoldDB" id="A0A392QWD3"/>